<evidence type="ECO:0000256" key="1">
    <source>
        <dbReference type="ARBA" id="ARBA00022729"/>
    </source>
</evidence>
<dbReference type="SUPFAM" id="SSF49899">
    <property type="entry name" value="Concanavalin A-like lectins/glucanases"/>
    <property type="match status" value="1"/>
</dbReference>
<evidence type="ECO:0000259" key="6">
    <source>
        <dbReference type="PROSITE" id="PS51762"/>
    </source>
</evidence>
<dbReference type="Pfam" id="PF00722">
    <property type="entry name" value="Glyco_hydro_16"/>
    <property type="match status" value="1"/>
</dbReference>
<dbReference type="GO" id="GO:0009277">
    <property type="term" value="C:fungal-type cell wall"/>
    <property type="evidence" value="ECO:0007669"/>
    <property type="project" value="TreeGrafter"/>
</dbReference>
<organism evidence="7 8">
    <name type="scientific">Ustilago trichophora</name>
    <dbReference type="NCBI Taxonomy" id="86804"/>
    <lineage>
        <taxon>Eukaryota</taxon>
        <taxon>Fungi</taxon>
        <taxon>Dikarya</taxon>
        <taxon>Basidiomycota</taxon>
        <taxon>Ustilaginomycotina</taxon>
        <taxon>Ustilaginomycetes</taxon>
        <taxon>Ustilaginales</taxon>
        <taxon>Ustilaginaceae</taxon>
        <taxon>Ustilago</taxon>
    </lineage>
</organism>
<feature type="region of interest" description="Disordered" evidence="4">
    <location>
        <begin position="688"/>
        <end position="712"/>
    </location>
</feature>
<dbReference type="GO" id="GO:0005975">
    <property type="term" value="P:carbohydrate metabolic process"/>
    <property type="evidence" value="ECO:0007669"/>
    <property type="project" value="InterPro"/>
</dbReference>
<proteinExistence type="predicted"/>
<dbReference type="InterPro" id="IPR000757">
    <property type="entry name" value="Beta-glucanase-like"/>
</dbReference>
<feature type="compositionally biased region" description="Basic and acidic residues" evidence="4">
    <location>
        <begin position="400"/>
        <end position="427"/>
    </location>
</feature>
<dbReference type="GO" id="GO:0016757">
    <property type="term" value="F:glycosyltransferase activity"/>
    <property type="evidence" value="ECO:0007669"/>
    <property type="project" value="TreeGrafter"/>
</dbReference>
<dbReference type="EMBL" id="OOIN01000008">
    <property type="protein sequence ID" value="SPO24993.1"/>
    <property type="molecule type" value="Genomic_DNA"/>
</dbReference>
<dbReference type="InterPro" id="IPR013320">
    <property type="entry name" value="ConA-like_dom_sf"/>
</dbReference>
<dbReference type="GO" id="GO:0031505">
    <property type="term" value="P:fungal-type cell wall organization"/>
    <property type="evidence" value="ECO:0007669"/>
    <property type="project" value="TreeGrafter"/>
</dbReference>
<dbReference type="InterPro" id="IPR050546">
    <property type="entry name" value="Glycosyl_Hydrlase_16"/>
</dbReference>
<evidence type="ECO:0000256" key="4">
    <source>
        <dbReference type="SAM" id="MobiDB-lite"/>
    </source>
</evidence>
<dbReference type="OrthoDB" id="4781at2759"/>
<evidence type="ECO:0000256" key="5">
    <source>
        <dbReference type="SAM" id="SignalP"/>
    </source>
</evidence>
<dbReference type="AlphaFoldDB" id="A0A5C3E2N1"/>
<name>A0A5C3E2N1_9BASI</name>
<feature type="compositionally biased region" description="Low complexity" evidence="4">
    <location>
        <begin position="589"/>
        <end position="607"/>
    </location>
</feature>
<protein>
    <submittedName>
        <fullName evidence="7">Related to cell wall protein UTR2</fullName>
    </submittedName>
</protein>
<keyword evidence="2" id="KW-0378">Hydrolase</keyword>
<feature type="region of interest" description="Disordered" evidence="4">
    <location>
        <begin position="534"/>
        <end position="608"/>
    </location>
</feature>
<dbReference type="PROSITE" id="PS51762">
    <property type="entry name" value="GH16_2"/>
    <property type="match status" value="1"/>
</dbReference>
<feature type="signal peptide" evidence="5">
    <location>
        <begin position="1"/>
        <end position="29"/>
    </location>
</feature>
<feature type="compositionally biased region" description="Polar residues" evidence="4">
    <location>
        <begin position="564"/>
        <end position="576"/>
    </location>
</feature>
<evidence type="ECO:0000313" key="7">
    <source>
        <dbReference type="EMBL" id="SPO24993.1"/>
    </source>
</evidence>
<sequence length="768" mass="82396">MSRARRRSAARLALLLLGALALLSTLPSASDSNSRSSLLVSAQTSRITCSTTSPCPESSPCCSAEGVCGSGSMQCAGGCDPMSSFKPTSCLPNPVCRSRQMTIKPTDYNNNNVFMPILEYNGNASSPFTLDSGSLGPGPEGVLLQLKAAQQAKISTTDYLMYGYVEATLRHDARQGLVAAFITMSSIKDEIDWEFTTSNSSLGMTNYFWMGQPVRDHGVNISPPNFNVSDWHTYGLNWTSAQLQWTIDGRVVRTLTREEAGSEYPRSPSRIQFSTWAGGNATNPVGTIEWAGGAIDWNTPEYKKSGFYSQEIKQFNVQCASLSGLNLTSVSGSGSGANANGNGSNDDVTSFVYTGANSSQTGEPLFGTSSAPLRILSDPGADGIAGYPGYGMTSSQSGEKGGKDGKGSNKDSQGKSQDGKANSKDDAADGSSVSTSDALKYALPISGAIVGLGAAWAIIAFVRRRHLKAPIINAIGVTGVNDPRFTGPSGGGYTRPASNMAPTPYQDVEDEASSRIYRNEPNMNLMMGGGIMPDAGLSHLQRQTTGGSKVSRSSSRSVADRLLRNSSKGQRYQQLDATVEEEAMDEVSRQSMSRPSTTRTRGSTLSTKPGYATHVYEQAAQEDEYVDTRYGDTNSYYNTPISSPIKRGGDVYHQSDQFGGEGDHSFEACQLQSPQRRGLPMTPYTPNYAPVAPPPQRQQQQLPRPSGRMYDTPNVNYYPTPVMLQQPQYDAYATPFAANAHAYTATSGAADINHGQHYIPSPPPRRHY</sequence>
<feature type="compositionally biased region" description="Low complexity" evidence="4">
    <location>
        <begin position="548"/>
        <end position="557"/>
    </location>
</feature>
<gene>
    <name evidence="7" type="ORF">UTRI_01514_B</name>
</gene>
<dbReference type="PANTHER" id="PTHR10963">
    <property type="entry name" value="GLYCOSYL HYDROLASE-RELATED"/>
    <property type="match status" value="1"/>
</dbReference>
<evidence type="ECO:0000256" key="3">
    <source>
        <dbReference type="ARBA" id="ARBA00023295"/>
    </source>
</evidence>
<reference evidence="7 8" key="1">
    <citation type="submission" date="2018-03" db="EMBL/GenBank/DDBJ databases">
        <authorList>
            <person name="Guldener U."/>
        </authorList>
    </citation>
    <scope>NUCLEOTIDE SEQUENCE [LARGE SCALE GENOMIC DNA]</scope>
    <source>
        <strain evidence="7 8">NBRC100155</strain>
    </source>
</reference>
<feature type="region of interest" description="Disordered" evidence="4">
    <location>
        <begin position="386"/>
        <end position="433"/>
    </location>
</feature>
<dbReference type="PANTHER" id="PTHR10963:SF22">
    <property type="entry name" value="GLYCOSIDASE CRH2-RELATED"/>
    <property type="match status" value="1"/>
</dbReference>
<keyword evidence="3" id="KW-0326">Glycosidase</keyword>
<feature type="domain" description="GH16" evidence="6">
    <location>
        <begin position="86"/>
        <end position="306"/>
    </location>
</feature>
<dbReference type="Proteomes" id="UP000324022">
    <property type="component" value="Unassembled WGS sequence"/>
</dbReference>
<dbReference type="GO" id="GO:0004553">
    <property type="term" value="F:hydrolase activity, hydrolyzing O-glycosyl compounds"/>
    <property type="evidence" value="ECO:0007669"/>
    <property type="project" value="InterPro"/>
</dbReference>
<keyword evidence="1 5" id="KW-0732">Signal</keyword>
<feature type="chain" id="PRO_5022784769" evidence="5">
    <location>
        <begin position="30"/>
        <end position="768"/>
    </location>
</feature>
<dbReference type="Gene3D" id="2.60.120.200">
    <property type="match status" value="1"/>
</dbReference>
<evidence type="ECO:0000256" key="2">
    <source>
        <dbReference type="ARBA" id="ARBA00022801"/>
    </source>
</evidence>
<keyword evidence="8" id="KW-1185">Reference proteome</keyword>
<evidence type="ECO:0000313" key="8">
    <source>
        <dbReference type="Proteomes" id="UP000324022"/>
    </source>
</evidence>
<accession>A0A5C3E2N1</accession>